<evidence type="ECO:0000256" key="2">
    <source>
        <dbReference type="ARBA" id="ARBA00020148"/>
    </source>
</evidence>
<dbReference type="PANTHER" id="PTHR15913">
    <property type="entry name" value="ACID CLUSTER PROTEIN 33"/>
    <property type="match status" value="1"/>
</dbReference>
<gene>
    <name evidence="5" type="ORF">ACHHYP_13620</name>
</gene>
<proteinExistence type="predicted"/>
<keyword evidence="6" id="KW-1185">Reference proteome</keyword>
<protein>
    <recommendedName>
        <fullName evidence="2">Maspardin</fullName>
    </recommendedName>
</protein>
<dbReference type="Proteomes" id="UP000243579">
    <property type="component" value="Unassembled WGS sequence"/>
</dbReference>
<evidence type="ECO:0000259" key="4">
    <source>
        <dbReference type="Pfam" id="PF00561"/>
    </source>
</evidence>
<keyword evidence="3" id="KW-0963">Cytoplasm</keyword>
<dbReference type="InterPro" id="IPR029058">
    <property type="entry name" value="AB_hydrolase_fold"/>
</dbReference>
<dbReference type="OrthoDB" id="10264550at2759"/>
<comment type="subcellular location">
    <subcellularLocation>
        <location evidence="1">Cytoplasm</location>
    </subcellularLocation>
</comment>
<dbReference type="InterPro" id="IPR000073">
    <property type="entry name" value="AB_hydrolase_1"/>
</dbReference>
<organism evidence="5 6">
    <name type="scientific">Achlya hypogyna</name>
    <name type="common">Oomycete</name>
    <name type="synonym">Protoachlya hypogyna</name>
    <dbReference type="NCBI Taxonomy" id="1202772"/>
    <lineage>
        <taxon>Eukaryota</taxon>
        <taxon>Sar</taxon>
        <taxon>Stramenopiles</taxon>
        <taxon>Oomycota</taxon>
        <taxon>Saprolegniomycetes</taxon>
        <taxon>Saprolegniales</taxon>
        <taxon>Achlyaceae</taxon>
        <taxon>Achlya</taxon>
    </lineage>
</organism>
<feature type="domain" description="AB hydrolase-1" evidence="4">
    <location>
        <begin position="76"/>
        <end position="135"/>
    </location>
</feature>
<dbReference type="InterPro" id="IPR026151">
    <property type="entry name" value="Maspardin"/>
</dbReference>
<dbReference type="GO" id="GO:0005737">
    <property type="term" value="C:cytoplasm"/>
    <property type="evidence" value="ECO:0007669"/>
    <property type="project" value="UniProtKB-SubCell"/>
</dbReference>
<dbReference type="Gene3D" id="3.40.50.1820">
    <property type="entry name" value="alpha/beta hydrolase"/>
    <property type="match status" value="1"/>
</dbReference>
<dbReference type="Pfam" id="PF00561">
    <property type="entry name" value="Abhydrolase_1"/>
    <property type="match status" value="1"/>
</dbReference>
<sequence>MTLAASTKAFLGVAAKQRLATYDGKTWDFFDVGPRNAPPVVLLPGATGSPVVFHEIMTFVAQCGFRVLAVQYPVVWTYEEWVHSFDRFLTATNLSAVHVYGVCLGAMLAQRFCAAYPQRVLSLALTSGYGNIVGNLSRKMLSLMPIFYLKKYGAYALWSKRLTNHRIYMRQQSHTTIDKVSSTNQSDDMHQRYPDAKKARPRLALMKAHGSYPYLSHPDEVILYLTVHLRTYSSPTVS</sequence>
<dbReference type="PANTHER" id="PTHR15913:SF0">
    <property type="entry name" value="MASPARDIN"/>
    <property type="match status" value="1"/>
</dbReference>
<evidence type="ECO:0000313" key="5">
    <source>
        <dbReference type="EMBL" id="OQR96774.1"/>
    </source>
</evidence>
<reference evidence="5 6" key="1">
    <citation type="journal article" date="2014" name="Genome Biol. Evol.">
        <title>The secreted proteins of Achlya hypogyna and Thraustotheca clavata identify the ancestral oomycete secretome and reveal gene acquisitions by horizontal gene transfer.</title>
        <authorList>
            <person name="Misner I."/>
            <person name="Blouin N."/>
            <person name="Leonard G."/>
            <person name="Richards T.A."/>
            <person name="Lane C.E."/>
        </authorList>
    </citation>
    <scope>NUCLEOTIDE SEQUENCE [LARGE SCALE GENOMIC DNA]</scope>
    <source>
        <strain evidence="5 6">ATCC 48635</strain>
    </source>
</reference>
<comment type="caution">
    <text evidence="5">The sequence shown here is derived from an EMBL/GenBank/DDBJ whole genome shotgun (WGS) entry which is preliminary data.</text>
</comment>
<dbReference type="AlphaFoldDB" id="A0A1V9ZFJ3"/>
<evidence type="ECO:0000256" key="3">
    <source>
        <dbReference type="ARBA" id="ARBA00022490"/>
    </source>
</evidence>
<accession>A0A1V9ZFJ3</accession>
<dbReference type="EMBL" id="JNBR01000131">
    <property type="protein sequence ID" value="OQR96774.1"/>
    <property type="molecule type" value="Genomic_DNA"/>
</dbReference>
<dbReference type="SUPFAM" id="SSF53474">
    <property type="entry name" value="alpha/beta-Hydrolases"/>
    <property type="match status" value="1"/>
</dbReference>
<name>A0A1V9ZFJ3_ACHHY</name>
<evidence type="ECO:0000313" key="6">
    <source>
        <dbReference type="Proteomes" id="UP000243579"/>
    </source>
</evidence>
<evidence type="ECO:0000256" key="1">
    <source>
        <dbReference type="ARBA" id="ARBA00004496"/>
    </source>
</evidence>